<dbReference type="AlphaFoldDB" id="A0AA88EVK5"/>
<feature type="region of interest" description="Disordered" evidence="3">
    <location>
        <begin position="69"/>
        <end position="90"/>
    </location>
</feature>
<feature type="compositionally biased region" description="Gly residues" evidence="3">
    <location>
        <begin position="193"/>
        <end position="215"/>
    </location>
</feature>
<proteinExistence type="predicted"/>
<gene>
    <name evidence="5" type="ORF">DXM27_23270</name>
</gene>
<dbReference type="RefSeq" id="WP_149901373.1">
    <property type="nucleotide sequence ID" value="NZ_QRFF01000009.1"/>
</dbReference>
<reference evidence="5 6" key="1">
    <citation type="submission" date="2018-08" db="EMBL/GenBank/DDBJ databases">
        <title>Crown Gall in kiwifruit.</title>
        <authorList>
            <person name="Visnovsky S.B."/>
            <person name="Pitman A.R."/>
        </authorList>
    </citation>
    <scope>NUCLEOTIDE SEQUENCE [LARGE SCALE GENOMIC DNA]</scope>
    <source>
        <strain evidence="5 6">SBV_302_78_2</strain>
    </source>
</reference>
<dbReference type="Proteomes" id="UP000473658">
    <property type="component" value="Unassembled WGS sequence"/>
</dbReference>
<organism evidence="5 6">
    <name type="scientific">Rhizobium rhizogenes</name>
    <name type="common">Agrobacterium rhizogenes</name>
    <dbReference type="NCBI Taxonomy" id="359"/>
    <lineage>
        <taxon>Bacteria</taxon>
        <taxon>Pseudomonadati</taxon>
        <taxon>Pseudomonadota</taxon>
        <taxon>Alphaproteobacteria</taxon>
        <taxon>Hyphomicrobiales</taxon>
        <taxon>Rhizobiaceae</taxon>
        <taxon>Rhizobium/Agrobacterium group</taxon>
        <taxon>Rhizobium</taxon>
    </lineage>
</organism>
<dbReference type="PROSITE" id="PS00330">
    <property type="entry name" value="HEMOLYSIN_CALCIUM"/>
    <property type="match status" value="1"/>
</dbReference>
<accession>A0AA88EVK5</accession>
<evidence type="ECO:0000313" key="6">
    <source>
        <dbReference type="Proteomes" id="UP000473658"/>
    </source>
</evidence>
<dbReference type="Gene3D" id="2.150.10.10">
    <property type="entry name" value="Serralysin-like metalloprotease, C-terminal"/>
    <property type="match status" value="3"/>
</dbReference>
<dbReference type="PANTHER" id="PTHR38340:SF1">
    <property type="entry name" value="S-LAYER PROTEIN"/>
    <property type="match status" value="1"/>
</dbReference>
<feature type="region of interest" description="Disordered" evidence="3">
    <location>
        <begin position="178"/>
        <end position="219"/>
    </location>
</feature>
<dbReference type="PANTHER" id="PTHR38340">
    <property type="entry name" value="S-LAYER PROTEIN"/>
    <property type="match status" value="1"/>
</dbReference>
<evidence type="ECO:0000313" key="5">
    <source>
        <dbReference type="EMBL" id="KAA3498277.1"/>
    </source>
</evidence>
<name>A0AA88EVK5_RHIRH</name>
<evidence type="ECO:0000256" key="2">
    <source>
        <dbReference type="ARBA" id="ARBA00022525"/>
    </source>
</evidence>
<feature type="domain" description="Cadherin-like" evidence="4">
    <location>
        <begin position="220"/>
        <end position="308"/>
    </location>
</feature>
<keyword evidence="2" id="KW-0964">Secreted</keyword>
<dbReference type="InterPro" id="IPR011049">
    <property type="entry name" value="Serralysin-like_metalloprot_C"/>
</dbReference>
<dbReference type="InterPro" id="IPR050557">
    <property type="entry name" value="RTX_toxin/Mannuronan_C5-epim"/>
</dbReference>
<dbReference type="Pfam" id="PF00353">
    <property type="entry name" value="HemolysinCabind"/>
    <property type="match status" value="5"/>
</dbReference>
<dbReference type="PRINTS" id="PR00313">
    <property type="entry name" value="CABNDNGRPT"/>
</dbReference>
<dbReference type="GO" id="GO:0005576">
    <property type="term" value="C:extracellular region"/>
    <property type="evidence" value="ECO:0007669"/>
    <property type="project" value="UniProtKB-SubCell"/>
</dbReference>
<dbReference type="EMBL" id="QRFF01000009">
    <property type="protein sequence ID" value="KAA3498277.1"/>
    <property type="molecule type" value="Genomic_DNA"/>
</dbReference>
<dbReference type="GO" id="GO:0005509">
    <property type="term" value="F:calcium ion binding"/>
    <property type="evidence" value="ECO:0007669"/>
    <property type="project" value="InterPro"/>
</dbReference>
<protein>
    <recommendedName>
        <fullName evidence="4">Cadherin-like domain-containing protein</fullName>
    </recommendedName>
</protein>
<evidence type="ECO:0000256" key="3">
    <source>
        <dbReference type="SAM" id="MobiDB-lite"/>
    </source>
</evidence>
<dbReference type="Pfam" id="PF17892">
    <property type="entry name" value="Cadherin_5"/>
    <property type="match status" value="1"/>
</dbReference>
<sequence length="693" mass="72022">MAIDIKDSQDELSALNREAALEQHAPGRRFESPDRQERTLRSHMLISTIGIGLAAYLGRVQDVYAPSPNDAAGDGAGRPGMLDAGAPSPASDPVALAQQLASFWTEYLQSYLDETDGLRRYVRYNGLSVDFGRISYGSEFVLSRVAALDLDNNMFKFYPDAGANASLSIRFALPGNHSTPTPITNPGNASGQAGAGNSGSGQGGAGSSGGNGSGNGNSENRAPVATGVIYLGSGLVNLSMLLTWADLARAGLDPDGDRLSISNINSSSGTVSAHGADVWLFTPSRDMNGIVSFTYTLSDGQSSVTGRAWLDLRLHPQKEIVGTDGDDTLLGTPKDDIIKALDGDDVVYGREGHDLIDGGAGNDTLVGGDGNDVIYGGKGHDRILGGRGDDVLFGDEGNDFIYGEEGNDIAYGGAGHDVISGGAGSDHLFGEAGNDIISGDAGDDVLDGGDGNDQLIGGEGNDVVLGGEGDDVFIAGVLAVLEQELENDASCLVTVPLPDGNDVFDGGSGCDTYDASATQAGVDINLQAGIAHGVEIGTDRLISVENAIGGSGNDRITASDTVNVMIGGQGNDIFVFATTSSLRNGGGGRDEIRDFEIGDKIDFSKLSADLGALYFGSDDLGMTDLNGRDHRTLIKLYKELTDDGENRQVVQIYSDLDADDKYELVVISQQELNSGDFILTVTVAHADNGSITV</sequence>
<comment type="caution">
    <text evidence="5">The sequence shown here is derived from an EMBL/GenBank/DDBJ whole genome shotgun (WGS) entry which is preliminary data.</text>
</comment>
<comment type="subcellular location">
    <subcellularLocation>
        <location evidence="1">Secreted</location>
    </subcellularLocation>
</comment>
<dbReference type="InterPro" id="IPR018511">
    <property type="entry name" value="Hemolysin-typ_Ca-bd_CS"/>
</dbReference>
<dbReference type="SUPFAM" id="SSF51120">
    <property type="entry name" value="beta-Roll"/>
    <property type="match status" value="2"/>
</dbReference>
<evidence type="ECO:0000256" key="1">
    <source>
        <dbReference type="ARBA" id="ARBA00004613"/>
    </source>
</evidence>
<dbReference type="InterPro" id="IPR001343">
    <property type="entry name" value="Hemolysn_Ca-bd"/>
</dbReference>
<dbReference type="InterPro" id="IPR041690">
    <property type="entry name" value="Cadherin_5"/>
</dbReference>
<evidence type="ECO:0000259" key="4">
    <source>
        <dbReference type="Pfam" id="PF17892"/>
    </source>
</evidence>